<feature type="signal peptide" evidence="3">
    <location>
        <begin position="1"/>
        <end position="43"/>
    </location>
</feature>
<feature type="chain" id="PRO_5001818544" description="Surface-anchored protein" evidence="3">
    <location>
        <begin position="44"/>
        <end position="276"/>
    </location>
</feature>
<dbReference type="Gene3D" id="2.60.40.10">
    <property type="entry name" value="Immunoglobulins"/>
    <property type="match status" value="1"/>
</dbReference>
<feature type="region of interest" description="Disordered" evidence="1">
    <location>
        <begin position="195"/>
        <end position="238"/>
    </location>
</feature>
<dbReference type="OrthoDB" id="3233349at2"/>
<name>A0A087ANQ5_9BIFI</name>
<organism evidence="4 5">
    <name type="scientific">Bifidobacterium pullorum subsp. gallinarum</name>
    <dbReference type="NCBI Taxonomy" id="78344"/>
    <lineage>
        <taxon>Bacteria</taxon>
        <taxon>Bacillati</taxon>
        <taxon>Actinomycetota</taxon>
        <taxon>Actinomycetes</taxon>
        <taxon>Bifidobacteriales</taxon>
        <taxon>Bifidobacteriaceae</taxon>
        <taxon>Bifidobacterium</taxon>
    </lineage>
</organism>
<feature type="transmembrane region" description="Helical" evidence="2">
    <location>
        <begin position="246"/>
        <end position="266"/>
    </location>
</feature>
<reference evidence="4 5" key="1">
    <citation type="submission" date="2014-03" db="EMBL/GenBank/DDBJ databases">
        <title>Genomics of Bifidobacteria.</title>
        <authorList>
            <person name="Ventura M."/>
            <person name="Milani C."/>
            <person name="Lugli G.A."/>
        </authorList>
    </citation>
    <scope>NUCLEOTIDE SEQUENCE [LARGE SCALE GENOMIC DNA]</scope>
    <source>
        <strain evidence="4 5">LMG 11586</strain>
    </source>
</reference>
<dbReference type="EMBL" id="JGYX01000005">
    <property type="protein sequence ID" value="KFI60405.1"/>
    <property type="molecule type" value="Genomic_DNA"/>
</dbReference>
<protein>
    <recommendedName>
        <fullName evidence="6">Surface-anchored protein</fullName>
    </recommendedName>
</protein>
<keyword evidence="5" id="KW-1185">Reference proteome</keyword>
<evidence type="ECO:0000256" key="2">
    <source>
        <dbReference type="SAM" id="Phobius"/>
    </source>
</evidence>
<dbReference type="GO" id="GO:0005975">
    <property type="term" value="P:carbohydrate metabolic process"/>
    <property type="evidence" value="ECO:0007669"/>
    <property type="project" value="UniProtKB-ARBA"/>
</dbReference>
<evidence type="ECO:0000256" key="3">
    <source>
        <dbReference type="SAM" id="SignalP"/>
    </source>
</evidence>
<evidence type="ECO:0008006" key="6">
    <source>
        <dbReference type="Google" id="ProtNLM"/>
    </source>
</evidence>
<dbReference type="RefSeq" id="WP_033505273.1">
    <property type="nucleotide sequence ID" value="NZ_JGYX01000005.1"/>
</dbReference>
<evidence type="ECO:0000256" key="1">
    <source>
        <dbReference type="SAM" id="MobiDB-lite"/>
    </source>
</evidence>
<dbReference type="eggNOG" id="ENOG5033MU8">
    <property type="taxonomic scope" value="Bacteria"/>
</dbReference>
<sequence length="276" mass="28086">MNVRHNEVASRITRAARPAARILAAALAALAMLLAVTAGHALAAVPSGTLTIRGIAVDADDRPVTLAGDTWSIARVADATAIVADPAAITYATTPAFTDPCDGVDWTTLTSGASRDLASVLSDYAAEHGLYEQSATADAYGTAHFGVLPAGLYLLTRTGVAQDGESCATMPMLVGVPAVEAGGIVYDVTVDPKYECPGTPTPTPEPEEPAPGGGTPAGPGESAGATDDGKDDADDDRRPMAVTGSAILGALILTIGLMMTGCMIAASRRRHDDDTR</sequence>
<dbReference type="Proteomes" id="UP000029046">
    <property type="component" value="Unassembled WGS sequence"/>
</dbReference>
<evidence type="ECO:0000313" key="5">
    <source>
        <dbReference type="Proteomes" id="UP000029046"/>
    </source>
</evidence>
<comment type="caution">
    <text evidence="4">The sequence shown here is derived from an EMBL/GenBank/DDBJ whole genome shotgun (WGS) entry which is preliminary data.</text>
</comment>
<proteinExistence type="predicted"/>
<keyword evidence="2" id="KW-0472">Membrane</keyword>
<keyword evidence="3" id="KW-0732">Signal</keyword>
<dbReference type="AlphaFoldDB" id="A0A087ANQ5"/>
<gene>
    <name evidence="4" type="ORF">BIGA_0994</name>
</gene>
<dbReference type="InterPro" id="IPR013783">
    <property type="entry name" value="Ig-like_fold"/>
</dbReference>
<accession>A0A087ANQ5</accession>
<evidence type="ECO:0000313" key="4">
    <source>
        <dbReference type="EMBL" id="KFI60405.1"/>
    </source>
</evidence>
<keyword evidence="2" id="KW-0812">Transmembrane</keyword>
<keyword evidence="2" id="KW-1133">Transmembrane helix</keyword>